<feature type="repeat" description="WD" evidence="5">
    <location>
        <begin position="182"/>
        <end position="215"/>
    </location>
</feature>
<evidence type="ECO:0000256" key="5">
    <source>
        <dbReference type="PROSITE-ProRule" id="PRU00221"/>
    </source>
</evidence>
<dbReference type="GO" id="GO:0043130">
    <property type="term" value="F:ubiquitin binding"/>
    <property type="evidence" value="ECO:0007669"/>
    <property type="project" value="TreeGrafter"/>
</dbReference>
<dbReference type="PROSITE" id="PS51394">
    <property type="entry name" value="PFU"/>
    <property type="match status" value="1"/>
</dbReference>
<keyword evidence="3 5" id="KW-0853">WD repeat</keyword>
<feature type="repeat" description="WD" evidence="5">
    <location>
        <begin position="222"/>
        <end position="252"/>
    </location>
</feature>
<dbReference type="Gene3D" id="1.25.10.10">
    <property type="entry name" value="Leucine-rich Repeat Variant"/>
    <property type="match status" value="1"/>
</dbReference>
<evidence type="ECO:0000256" key="3">
    <source>
        <dbReference type="ARBA" id="ARBA00022574"/>
    </source>
</evidence>
<dbReference type="FunFam" id="2.130.10.10:FF:000236">
    <property type="entry name" value="Polyubiquitin binding protein (Doa1/Ufd3)"/>
    <property type="match status" value="1"/>
</dbReference>
<comment type="subcellular location">
    <subcellularLocation>
        <location evidence="1">Cytoplasm</location>
    </subcellularLocation>
</comment>
<dbReference type="PROSITE" id="PS50294">
    <property type="entry name" value="WD_REPEATS_REGION"/>
    <property type="match status" value="1"/>
</dbReference>
<protein>
    <recommendedName>
        <fullName evidence="10">Phospholipase A-2-activating protein</fullName>
    </recommendedName>
</protein>
<dbReference type="GO" id="GO:0005737">
    <property type="term" value="C:cytoplasm"/>
    <property type="evidence" value="ECO:0007669"/>
    <property type="project" value="UniProtKB-SubCell"/>
</dbReference>
<dbReference type="CDD" id="cd00200">
    <property type="entry name" value="WD40"/>
    <property type="match status" value="1"/>
</dbReference>
<reference evidence="9" key="2">
    <citation type="submission" date="2015-01" db="EMBL/GenBank/DDBJ databases">
        <title>Evolutionary Origins and Diversification of the Mycorrhizal Mutualists.</title>
        <authorList>
            <consortium name="DOE Joint Genome Institute"/>
            <consortium name="Mycorrhizal Genomics Consortium"/>
            <person name="Kohler A."/>
            <person name="Kuo A."/>
            <person name="Nagy L.G."/>
            <person name="Floudas D."/>
            <person name="Copeland A."/>
            <person name="Barry K.W."/>
            <person name="Cichocki N."/>
            <person name="Veneault-Fourrey C."/>
            <person name="LaButti K."/>
            <person name="Lindquist E.A."/>
            <person name="Lipzen A."/>
            <person name="Lundell T."/>
            <person name="Morin E."/>
            <person name="Murat C."/>
            <person name="Riley R."/>
            <person name="Ohm R."/>
            <person name="Sun H."/>
            <person name="Tunlid A."/>
            <person name="Henrissat B."/>
            <person name="Grigoriev I.V."/>
            <person name="Hibbett D.S."/>
            <person name="Martin F."/>
        </authorList>
    </citation>
    <scope>NUCLEOTIDE SEQUENCE [LARGE SCALE GENOMIC DNA]</scope>
    <source>
        <strain evidence="9">UH-Slu-Lm8-n1</strain>
    </source>
</reference>
<dbReference type="InterPro" id="IPR038122">
    <property type="entry name" value="PFU_sf"/>
</dbReference>
<dbReference type="Proteomes" id="UP000054485">
    <property type="component" value="Unassembled WGS sequence"/>
</dbReference>
<organism evidence="8 9">
    <name type="scientific">Suillus luteus UH-Slu-Lm8-n1</name>
    <dbReference type="NCBI Taxonomy" id="930992"/>
    <lineage>
        <taxon>Eukaryota</taxon>
        <taxon>Fungi</taxon>
        <taxon>Dikarya</taxon>
        <taxon>Basidiomycota</taxon>
        <taxon>Agaricomycotina</taxon>
        <taxon>Agaricomycetes</taxon>
        <taxon>Agaricomycetidae</taxon>
        <taxon>Boletales</taxon>
        <taxon>Suillineae</taxon>
        <taxon>Suillaceae</taxon>
        <taxon>Suillus</taxon>
    </lineage>
</organism>
<dbReference type="HOGENOM" id="CLU_011791_2_0_1"/>
<dbReference type="Gene3D" id="2.130.10.10">
    <property type="entry name" value="YVTN repeat-like/Quinoprotein amine dehydrogenase"/>
    <property type="match status" value="1"/>
</dbReference>
<proteinExistence type="predicted"/>
<evidence type="ECO:0000259" key="7">
    <source>
        <dbReference type="PROSITE" id="PS51396"/>
    </source>
</evidence>
<feature type="repeat" description="WD" evidence="5">
    <location>
        <begin position="143"/>
        <end position="173"/>
    </location>
</feature>
<dbReference type="InterPro" id="IPR001680">
    <property type="entry name" value="WD40_rpt"/>
</dbReference>
<dbReference type="PANTHER" id="PTHR19849">
    <property type="entry name" value="PHOSPHOLIPASE A-2-ACTIVATING PROTEIN"/>
    <property type="match status" value="1"/>
</dbReference>
<name>A0A0D0BDL3_9AGAM</name>
<dbReference type="SMART" id="SM00320">
    <property type="entry name" value="WD40"/>
    <property type="match status" value="7"/>
</dbReference>
<feature type="repeat" description="WD" evidence="5">
    <location>
        <begin position="104"/>
        <end position="135"/>
    </location>
</feature>
<evidence type="ECO:0000256" key="1">
    <source>
        <dbReference type="ARBA" id="ARBA00004496"/>
    </source>
</evidence>
<dbReference type="InterPro" id="IPR015943">
    <property type="entry name" value="WD40/YVTN_repeat-like_dom_sf"/>
</dbReference>
<dbReference type="PANTHER" id="PTHR19849:SF0">
    <property type="entry name" value="PHOSPHOLIPASE A-2-ACTIVATING PROTEIN"/>
    <property type="match status" value="1"/>
</dbReference>
<dbReference type="InterPro" id="IPR013535">
    <property type="entry name" value="PUL_dom"/>
</dbReference>
<dbReference type="FunCoup" id="A0A0D0BDL3">
    <property type="interactions" value="1112"/>
</dbReference>
<evidence type="ECO:0008006" key="10">
    <source>
        <dbReference type="Google" id="ProtNLM"/>
    </source>
</evidence>
<dbReference type="InParanoid" id="A0A0D0BDL3"/>
<dbReference type="OrthoDB" id="10265988at2759"/>
<dbReference type="InterPro" id="IPR015155">
    <property type="entry name" value="PFU"/>
</dbReference>
<dbReference type="EMBL" id="KN835269">
    <property type="protein sequence ID" value="KIK41423.1"/>
    <property type="molecule type" value="Genomic_DNA"/>
</dbReference>
<evidence type="ECO:0000256" key="4">
    <source>
        <dbReference type="ARBA" id="ARBA00022737"/>
    </source>
</evidence>
<dbReference type="Gene3D" id="3.10.20.870">
    <property type="entry name" value="PFU (PLAA family ubiquitin binding), C-terminal domain"/>
    <property type="match status" value="1"/>
</dbReference>
<keyword evidence="9" id="KW-1185">Reference proteome</keyword>
<dbReference type="InterPro" id="IPR011989">
    <property type="entry name" value="ARM-like"/>
</dbReference>
<evidence type="ECO:0000313" key="8">
    <source>
        <dbReference type="EMBL" id="KIK41423.1"/>
    </source>
</evidence>
<dbReference type="PROSITE" id="PS51396">
    <property type="entry name" value="PUL"/>
    <property type="match status" value="1"/>
</dbReference>
<keyword evidence="2" id="KW-0963">Cytoplasm</keyword>
<feature type="domain" description="PFU" evidence="6">
    <location>
        <begin position="358"/>
        <end position="453"/>
    </location>
</feature>
<feature type="domain" description="PUL" evidence="7">
    <location>
        <begin position="537"/>
        <end position="824"/>
    </location>
</feature>
<gene>
    <name evidence="8" type="ORF">CY34DRAFT_806085</name>
</gene>
<dbReference type="GO" id="GO:0005634">
    <property type="term" value="C:nucleus"/>
    <property type="evidence" value="ECO:0007669"/>
    <property type="project" value="TreeGrafter"/>
</dbReference>
<dbReference type="Pfam" id="PF09070">
    <property type="entry name" value="PFU"/>
    <property type="match status" value="1"/>
</dbReference>
<dbReference type="AlphaFoldDB" id="A0A0D0BDL3"/>
<dbReference type="Pfam" id="PF00400">
    <property type="entry name" value="WD40"/>
    <property type="match status" value="6"/>
</dbReference>
<accession>A0A0D0BDL3</accession>
<dbReference type="SUPFAM" id="SSF50978">
    <property type="entry name" value="WD40 repeat-like"/>
    <property type="match status" value="1"/>
</dbReference>
<dbReference type="GO" id="GO:0010992">
    <property type="term" value="P:ubiquitin recycling"/>
    <property type="evidence" value="ECO:0007669"/>
    <property type="project" value="TreeGrafter"/>
</dbReference>
<dbReference type="GO" id="GO:0043161">
    <property type="term" value="P:proteasome-mediated ubiquitin-dependent protein catabolic process"/>
    <property type="evidence" value="ECO:0007669"/>
    <property type="project" value="TreeGrafter"/>
</dbReference>
<evidence type="ECO:0000313" key="9">
    <source>
        <dbReference type="Proteomes" id="UP000054485"/>
    </source>
</evidence>
<keyword evidence="4" id="KW-0677">Repeat</keyword>
<sequence length="825" mass="89068">MPYKLSATLSAHSSDVRAVASPTESIILSASRDSTAISWGRPSLTSPFTPSSILRAGSKFVNAVQYLSPSPEAPQGYAVVGGQDTVVNIFALGPAQKEDPEYSLVGHTDNICALNVSQSGTIISGSWDKTAKVWKQFQLVYDLKGHQQAVWAVLAIDEEQFLTASADKTIKYWVQHKMMRTYEGHKDAVRGLTLIPDIGFASCSNDSEIRVWTMQGDVVYTLSGHTSFVYSLSVLPNGGIVSGGEDRSVRVWRDGECVQMIVHPAISVWAVSTMPNGDIVSGCSDGIVRVFSESQDRWASAAELGAFEDLIASQAIPSQQVGDVKKSDLPGPDALLHPGKKPGEVKMIKNGDLVEAHQWDSATSNWQKIGDVVDAVGSGRKQLFNGKEYDYVFDVDVQEGAPPLKLPFNVSENPYAAAQRFLEQNDLSTNYIDEVVKFIEKNTSGVNLGASNEYVDPYTGASRYQAAAAPSAAPAPSTAYMDPFTGASRYSGAPAAAPSAAPTPSTAYMDPFTGASRYSGAPAPAPPVPSVSPSTPKIIPFAKFVSFKQANVSAMQAKLYQFDEALRHEISTATLAMYPEELATIEEAFTYLSQVTSTTPQHSLPPLGGSHADAIIQILERWPASQRFPMMDLSRLVAAYCADASAAPGGRERFFASLFKASDWTEVRSHGKAMSKAQETNILLLFRTIANCFQEGTPVDEGRWVAQVFEALSDAPYALLTKAQRVALATILFNFSCAYLTTPVVRDVVNQHTGLVLQLLRSNTDDAEVTYRTLVALGNVVYAGYTRGISLESAQSAELQTVMSALPTFPDDRIRNVIGEIKALL</sequence>
<evidence type="ECO:0000256" key="2">
    <source>
        <dbReference type="ARBA" id="ARBA00022490"/>
    </source>
</evidence>
<evidence type="ECO:0000259" key="6">
    <source>
        <dbReference type="PROSITE" id="PS51394"/>
    </source>
</evidence>
<dbReference type="InterPro" id="IPR036322">
    <property type="entry name" value="WD40_repeat_dom_sf"/>
</dbReference>
<reference evidence="8 9" key="1">
    <citation type="submission" date="2014-04" db="EMBL/GenBank/DDBJ databases">
        <authorList>
            <consortium name="DOE Joint Genome Institute"/>
            <person name="Kuo A."/>
            <person name="Ruytinx J."/>
            <person name="Rineau F."/>
            <person name="Colpaert J."/>
            <person name="Kohler A."/>
            <person name="Nagy L.G."/>
            <person name="Floudas D."/>
            <person name="Copeland A."/>
            <person name="Barry K.W."/>
            <person name="Cichocki N."/>
            <person name="Veneault-Fourrey C."/>
            <person name="LaButti K."/>
            <person name="Lindquist E.A."/>
            <person name="Lipzen A."/>
            <person name="Lundell T."/>
            <person name="Morin E."/>
            <person name="Murat C."/>
            <person name="Sun H."/>
            <person name="Tunlid A."/>
            <person name="Henrissat B."/>
            <person name="Grigoriev I.V."/>
            <person name="Hibbett D.S."/>
            <person name="Martin F."/>
            <person name="Nordberg H.P."/>
            <person name="Cantor M.N."/>
            <person name="Hua S.X."/>
        </authorList>
    </citation>
    <scope>NUCLEOTIDE SEQUENCE [LARGE SCALE GENOMIC DNA]</scope>
    <source>
        <strain evidence="8 9">UH-Slu-Lm8-n1</strain>
    </source>
</reference>
<dbReference type="PROSITE" id="PS50082">
    <property type="entry name" value="WD_REPEATS_2"/>
    <property type="match status" value="4"/>
</dbReference>
<dbReference type="STRING" id="930992.A0A0D0BDL3"/>
<dbReference type="Pfam" id="PF08324">
    <property type="entry name" value="PUL"/>
    <property type="match status" value="1"/>
</dbReference>